<proteinExistence type="predicted"/>
<organism evidence="1 2">
    <name type="scientific">Streptococcus macedonicus</name>
    <name type="common">Streptococcus gallolyticus macedonicus</name>
    <dbReference type="NCBI Taxonomy" id="59310"/>
    <lineage>
        <taxon>Bacteria</taxon>
        <taxon>Bacillati</taxon>
        <taxon>Bacillota</taxon>
        <taxon>Bacilli</taxon>
        <taxon>Lactobacillales</taxon>
        <taxon>Streptococcaceae</taxon>
        <taxon>Streptococcus</taxon>
    </lineage>
</organism>
<gene>
    <name evidence="1" type="ORF">OQH01_10965</name>
</gene>
<reference evidence="1" key="2">
    <citation type="submission" date="2024-05" db="EMBL/GenBank/DDBJ databases">
        <title>Streptococcus macedonicus and Acinetobacter baumannii: co-inhabitants of the cheese production environment.</title>
        <authorList>
            <person name="Johnson J."/>
            <person name="Curtin C."/>
            <person name="Waite-Cusic J."/>
        </authorList>
    </citation>
    <scope>NUCLEOTIDE SEQUENCE</scope>
    <source>
        <strain evidence="1">E28</strain>
    </source>
</reference>
<keyword evidence="2" id="KW-1185">Reference proteome</keyword>
<dbReference type="RefSeq" id="WP_265615462.1">
    <property type="nucleotide sequence ID" value="NZ_JAPHIY010000072.1"/>
</dbReference>
<evidence type="ECO:0000313" key="1">
    <source>
        <dbReference type="EMBL" id="MCW8678976.1"/>
    </source>
</evidence>
<reference evidence="1" key="1">
    <citation type="submission" date="2022-11" db="EMBL/GenBank/DDBJ databases">
        <authorList>
            <person name="Johnson J.D."/>
        </authorList>
    </citation>
    <scope>NUCLEOTIDE SEQUENCE</scope>
    <source>
        <strain evidence="1">E28</strain>
    </source>
</reference>
<dbReference type="EMBL" id="JAPHJC010000093">
    <property type="protein sequence ID" value="MCW8678976.1"/>
    <property type="molecule type" value="Genomic_DNA"/>
</dbReference>
<sequence length="78" mass="8985">MIIITLGKNALSPGLNQDKYLEDFRAAFKAEFGYSIVYENDQNLDRFKVSFRFEGNDGVPLEMADKIFKRIESAFNVQ</sequence>
<protein>
    <recommendedName>
        <fullName evidence="3">Phage protein</fullName>
    </recommendedName>
</protein>
<name>A0ABT3PGT3_STRMC</name>
<accession>A0ABT3PGT3</accession>
<evidence type="ECO:0008006" key="3">
    <source>
        <dbReference type="Google" id="ProtNLM"/>
    </source>
</evidence>
<evidence type="ECO:0000313" key="2">
    <source>
        <dbReference type="Proteomes" id="UP001209889"/>
    </source>
</evidence>
<dbReference type="Proteomes" id="UP001209889">
    <property type="component" value="Unassembled WGS sequence"/>
</dbReference>
<comment type="caution">
    <text evidence="1">The sequence shown here is derived from an EMBL/GenBank/DDBJ whole genome shotgun (WGS) entry which is preliminary data.</text>
</comment>